<name>A0A382DFC8_9ZZZZ</name>
<dbReference type="Gene3D" id="1.10.287.130">
    <property type="match status" value="1"/>
</dbReference>
<organism evidence="3">
    <name type="scientific">marine metagenome</name>
    <dbReference type="NCBI Taxonomy" id="408172"/>
    <lineage>
        <taxon>unclassified sequences</taxon>
        <taxon>metagenomes</taxon>
        <taxon>ecological metagenomes</taxon>
    </lineage>
</organism>
<keyword evidence="1" id="KW-1133">Transmembrane helix</keyword>
<dbReference type="InterPro" id="IPR036097">
    <property type="entry name" value="HisK_dim/P_sf"/>
</dbReference>
<dbReference type="EMBL" id="UINC01039120">
    <property type="protein sequence ID" value="SVB37128.1"/>
    <property type="molecule type" value="Genomic_DNA"/>
</dbReference>
<dbReference type="AlphaFoldDB" id="A0A382DFC8"/>
<reference evidence="3" key="1">
    <citation type="submission" date="2018-05" db="EMBL/GenBank/DDBJ databases">
        <authorList>
            <person name="Lanie J.A."/>
            <person name="Ng W.-L."/>
            <person name="Kazmierczak K.M."/>
            <person name="Andrzejewski T.M."/>
            <person name="Davidsen T.M."/>
            <person name="Wayne K.J."/>
            <person name="Tettelin H."/>
            <person name="Glass J.I."/>
            <person name="Rusch D."/>
            <person name="Podicherti R."/>
            <person name="Tsui H.-C.T."/>
            <person name="Winkler M.E."/>
        </authorList>
    </citation>
    <scope>NUCLEOTIDE SEQUENCE</scope>
</reference>
<proteinExistence type="predicted"/>
<dbReference type="InterPro" id="IPR003661">
    <property type="entry name" value="HisK_dim/P_dom"/>
</dbReference>
<evidence type="ECO:0000259" key="2">
    <source>
        <dbReference type="SMART" id="SM00388"/>
    </source>
</evidence>
<dbReference type="SUPFAM" id="SSF47384">
    <property type="entry name" value="Homodimeric domain of signal transducing histidine kinase"/>
    <property type="match status" value="1"/>
</dbReference>
<feature type="non-terminal residue" evidence="3">
    <location>
        <position position="327"/>
    </location>
</feature>
<dbReference type="Pfam" id="PF00512">
    <property type="entry name" value="HisKA"/>
    <property type="match status" value="1"/>
</dbReference>
<feature type="transmembrane region" description="Helical" evidence="1">
    <location>
        <begin position="154"/>
        <end position="175"/>
    </location>
</feature>
<gene>
    <name evidence="3" type="ORF">METZ01_LOCUS189982</name>
</gene>
<evidence type="ECO:0000313" key="3">
    <source>
        <dbReference type="EMBL" id="SVB37128.1"/>
    </source>
</evidence>
<sequence length="327" mass="37433">MELSRISETYSLNKSTYINLRWIGIIGQFITINSVKFIFNFEFNYIATNLIIFIGVISNILLLYYYNKIQLSNRSAFNFLLLDIIQLSSLLYLTGGILNPFSIFLLIPSVFASSNLKIKTNLFLIFVTLVSIIFLTFYSNSLPGPLNKIIINNYYYYSIPIALIIALLFLNYFALNFGKESNLRKEALNKIQELISKEHELVSLGTQAAAAAHSLGTPLSTIKIISQDLLEQFSNNEDLKKDIELLVSQVNRCNEILKRLSINSTLEDDFIDKDLSLHNYLKEIVNSFKEISDKNFNIDFEQDTNSFDIKKSIEIIYGIRNFIGNAN</sequence>
<feature type="transmembrane region" description="Helical" evidence="1">
    <location>
        <begin position="20"/>
        <end position="39"/>
    </location>
</feature>
<feature type="transmembrane region" description="Helical" evidence="1">
    <location>
        <begin position="46"/>
        <end position="66"/>
    </location>
</feature>
<dbReference type="CDD" id="cd00082">
    <property type="entry name" value="HisKA"/>
    <property type="match status" value="1"/>
</dbReference>
<feature type="domain" description="Signal transduction histidine kinase dimerisation/phosphoacceptor" evidence="2">
    <location>
        <begin position="203"/>
        <end position="269"/>
    </location>
</feature>
<feature type="transmembrane region" description="Helical" evidence="1">
    <location>
        <begin position="122"/>
        <end position="142"/>
    </location>
</feature>
<keyword evidence="1" id="KW-0812">Transmembrane</keyword>
<accession>A0A382DFC8</accession>
<dbReference type="GO" id="GO:0000155">
    <property type="term" value="F:phosphorelay sensor kinase activity"/>
    <property type="evidence" value="ECO:0007669"/>
    <property type="project" value="InterPro"/>
</dbReference>
<dbReference type="SMART" id="SM00388">
    <property type="entry name" value="HisKA"/>
    <property type="match status" value="1"/>
</dbReference>
<evidence type="ECO:0000256" key="1">
    <source>
        <dbReference type="SAM" id="Phobius"/>
    </source>
</evidence>
<keyword evidence="1" id="KW-0472">Membrane</keyword>
<feature type="transmembrane region" description="Helical" evidence="1">
    <location>
        <begin position="86"/>
        <end position="110"/>
    </location>
</feature>
<protein>
    <recommendedName>
        <fullName evidence="2">Signal transduction histidine kinase dimerisation/phosphoacceptor domain-containing protein</fullName>
    </recommendedName>
</protein>